<keyword evidence="1" id="KW-0614">Plasmid</keyword>
<keyword evidence="2" id="KW-1185">Reference proteome</keyword>
<accession>A0ABY6JV31</accession>
<dbReference type="EMBL" id="CP080628">
    <property type="protein sequence ID" value="UYV20919.1"/>
    <property type="molecule type" value="Genomic_DNA"/>
</dbReference>
<organism evidence="1 2">
    <name type="scientific">Halomonas qaidamensis</name>
    <dbReference type="NCBI Taxonomy" id="2866211"/>
    <lineage>
        <taxon>Bacteria</taxon>
        <taxon>Pseudomonadati</taxon>
        <taxon>Pseudomonadota</taxon>
        <taxon>Gammaproteobacteria</taxon>
        <taxon>Oceanospirillales</taxon>
        <taxon>Halomonadaceae</taxon>
        <taxon>Halomonas</taxon>
    </lineage>
</organism>
<name>A0ABY6JV31_9GAMM</name>
<geneLocation type="plasmid" evidence="1 2">
    <name>unnamed</name>
</geneLocation>
<proteinExistence type="predicted"/>
<dbReference type="Proteomes" id="UP001163082">
    <property type="component" value="Plasmid unnamed"/>
</dbReference>
<evidence type="ECO:0000313" key="2">
    <source>
        <dbReference type="Proteomes" id="UP001163082"/>
    </source>
</evidence>
<reference evidence="1" key="1">
    <citation type="journal article" date="2022" name="Antonie Van Leeuwenhoek">
        <title>Whole genome sequencing of the halophilic Halomonas qaidamensis XH36, a novel species strain with high ectoine production.</title>
        <authorList>
            <person name="Zhang T."/>
            <person name="Cui T."/>
            <person name="Cao Y."/>
            <person name="Li Y."/>
            <person name="Li F."/>
            <person name="Zhu D."/>
            <person name="Xing J."/>
        </authorList>
    </citation>
    <scope>NUCLEOTIDE SEQUENCE</scope>
    <source>
        <strain evidence="1">XH36</strain>
    </source>
</reference>
<protein>
    <submittedName>
        <fullName evidence="1">Uncharacterized protein</fullName>
    </submittedName>
</protein>
<gene>
    <name evidence="1" type="ORF">K1Y77_17305</name>
</gene>
<sequence length="102" mass="11519">MAFFDQYASRLNEAAIKHLSDGLCTYHPVPNAADVIDVPYQFDNDFEVIDENGLGRKVKTLLVPVAKVGEVDRRAEFTVNGRRWRYGSIVEDDGAFVRIEVT</sequence>
<dbReference type="RefSeq" id="WP_264431586.1">
    <property type="nucleotide sequence ID" value="NZ_CP080628.1"/>
</dbReference>
<evidence type="ECO:0000313" key="1">
    <source>
        <dbReference type="EMBL" id="UYV20919.1"/>
    </source>
</evidence>